<reference evidence="5 6" key="1">
    <citation type="journal article" date="2012" name="Int. J. Syst. Evol. Microbiol.">
        <title>Marinomonas hwangdonensis sp. nov., isolated from seawater.</title>
        <authorList>
            <person name="Jung Y.T."/>
            <person name="Oh T.K."/>
            <person name="Yoon J.H."/>
        </authorList>
    </citation>
    <scope>NUCLEOTIDE SEQUENCE [LARGE SCALE GENOMIC DNA]</scope>
    <source>
        <strain evidence="5 6">HDW-15</strain>
    </source>
</reference>
<dbReference type="AlphaFoldDB" id="A0A3M8PVR9"/>
<keyword evidence="4" id="KW-0732">Signal</keyword>
<protein>
    <submittedName>
        <fullName evidence="5">Sugar ABC transporter substrate-binding protein</fullName>
    </submittedName>
</protein>
<name>A0A3M8PVR9_9GAMM</name>
<comment type="similarity">
    <text evidence="2">Belongs to the bacterial solute-binding protein 1 family.</text>
</comment>
<evidence type="ECO:0000313" key="5">
    <source>
        <dbReference type="EMBL" id="RNF48099.1"/>
    </source>
</evidence>
<dbReference type="CDD" id="cd13585">
    <property type="entry name" value="PBP2_TMBP_like"/>
    <property type="match status" value="1"/>
</dbReference>
<dbReference type="SUPFAM" id="SSF53850">
    <property type="entry name" value="Periplasmic binding protein-like II"/>
    <property type="match status" value="1"/>
</dbReference>
<sequence length="602" mass="66861">MLENDEEIPLRTNANSIGHKNQNSLETFPFVGFKQDGTDNMAKVVTFIEDILEELLEVSELFSPDPRLKMSLVILTRHFEAKNTTATFLINSSGAPYATASRKLKELIDAGLIEKRARKGLANSFTMHPSELLLAKYNQVSRRIERLVGDNFASSKSSDYYFGNTYRRDNAIQPLNVLQEPLGLAGGLRVMVHGDPTFMVIADLNKHFEQAFGCSVHQKAFSLDELYRESCSNAARKRSLFDIVAVNLPWVGEFVEKDMLIPLDEVVDVAKLNPEDFYPEGWKAAHWGGRCYGIPAQTTTEMLFYRTDLFEQADIRPPNTTDELLDAAKALHDPENKRYGIAWNASRGTALGHTFLTIMADFGQPIISLSKTPGGYDTWNLHSIEPKPMINTQAGRKAAEFLLELMKYSPPSILSMAWYERVTQYAEGSCAMAYGYTQITPYFETNENSPAKGKTGYLAHPSGCGSKGISPVGGYILAIPSNISPERIEAAGRALAHLTSPQAQKLYIQHGSCGTPRYSVVEDAEVQGVSPIFEVFDKLSQDDLIQSWPRPAIPELEAIIQACGTSIHDLLRGQISIDEALTRAQDAACEAIKNNRRNSPFM</sequence>
<dbReference type="Pfam" id="PF01547">
    <property type="entry name" value="SBP_bac_1"/>
    <property type="match status" value="1"/>
</dbReference>
<dbReference type="Proteomes" id="UP000280507">
    <property type="component" value="Unassembled WGS sequence"/>
</dbReference>
<dbReference type="InterPro" id="IPR050490">
    <property type="entry name" value="Bact_solute-bd_prot1"/>
</dbReference>
<evidence type="ECO:0000256" key="4">
    <source>
        <dbReference type="ARBA" id="ARBA00022729"/>
    </source>
</evidence>
<evidence type="ECO:0000256" key="2">
    <source>
        <dbReference type="ARBA" id="ARBA00008520"/>
    </source>
</evidence>
<dbReference type="RefSeq" id="WP_123096750.1">
    <property type="nucleotide sequence ID" value="NZ_RIZG01000013.1"/>
</dbReference>
<dbReference type="PANTHER" id="PTHR43649">
    <property type="entry name" value="ARABINOSE-BINDING PROTEIN-RELATED"/>
    <property type="match status" value="1"/>
</dbReference>
<keyword evidence="6" id="KW-1185">Reference proteome</keyword>
<proteinExistence type="inferred from homology"/>
<evidence type="ECO:0000313" key="6">
    <source>
        <dbReference type="Proteomes" id="UP000280507"/>
    </source>
</evidence>
<dbReference type="Gene3D" id="3.40.190.10">
    <property type="entry name" value="Periplasmic binding protein-like II"/>
    <property type="match status" value="2"/>
</dbReference>
<dbReference type="GO" id="GO:0042597">
    <property type="term" value="C:periplasmic space"/>
    <property type="evidence" value="ECO:0007669"/>
    <property type="project" value="UniProtKB-SubCell"/>
</dbReference>
<dbReference type="EMBL" id="RIZG01000013">
    <property type="protein sequence ID" value="RNF48099.1"/>
    <property type="molecule type" value="Genomic_DNA"/>
</dbReference>
<evidence type="ECO:0000256" key="1">
    <source>
        <dbReference type="ARBA" id="ARBA00004418"/>
    </source>
</evidence>
<dbReference type="PANTHER" id="PTHR43649:SF34">
    <property type="entry name" value="ABC TRANSPORTER PERIPLASMIC-BINDING PROTEIN YCJN-RELATED"/>
    <property type="match status" value="1"/>
</dbReference>
<comment type="subcellular location">
    <subcellularLocation>
        <location evidence="1">Periplasm</location>
    </subcellularLocation>
</comment>
<organism evidence="5 6">
    <name type="scientific">Marinomonas hwangdonensis</name>
    <dbReference type="NCBI Taxonomy" id="1053647"/>
    <lineage>
        <taxon>Bacteria</taxon>
        <taxon>Pseudomonadati</taxon>
        <taxon>Pseudomonadota</taxon>
        <taxon>Gammaproteobacteria</taxon>
        <taxon>Oceanospirillales</taxon>
        <taxon>Oceanospirillaceae</taxon>
        <taxon>Marinomonas</taxon>
    </lineage>
</organism>
<gene>
    <name evidence="5" type="ORF">EBI00_14985</name>
</gene>
<accession>A0A3M8PVR9</accession>
<comment type="caution">
    <text evidence="5">The sequence shown here is derived from an EMBL/GenBank/DDBJ whole genome shotgun (WGS) entry which is preliminary data.</text>
</comment>
<dbReference type="InterPro" id="IPR006059">
    <property type="entry name" value="SBP"/>
</dbReference>
<keyword evidence="3" id="KW-0813">Transport</keyword>
<dbReference type="OrthoDB" id="9804061at2"/>
<evidence type="ECO:0000256" key="3">
    <source>
        <dbReference type="ARBA" id="ARBA00022448"/>
    </source>
</evidence>